<gene>
    <name evidence="2" type="ORF">GO499_02155</name>
</gene>
<dbReference type="KEGG" id="amaq:GO499_02155"/>
<feature type="chain" id="PRO_5026795138" evidence="1">
    <location>
        <begin position="26"/>
        <end position="152"/>
    </location>
</feature>
<sequence>MPMMFRNALIAMVLGMLGLAAPAKAGSFEETCRYFDGVAFNDVAHHRVGTFRVVLAADCRAALAVMAVAPAGAHTEFAQDYLRQLQTYRATMLSIMMERFETQRSRRVLQAHTDAPMVKPVSRAGAFLIAKSMGLVAKQREWTVWNEARLAQ</sequence>
<proteinExistence type="predicted"/>
<evidence type="ECO:0000256" key="1">
    <source>
        <dbReference type="SAM" id="SignalP"/>
    </source>
</evidence>
<dbReference type="Proteomes" id="UP000464495">
    <property type="component" value="Chromosome"/>
</dbReference>
<dbReference type="RefSeq" id="WP_161860641.1">
    <property type="nucleotide sequence ID" value="NZ_CP046620.1"/>
</dbReference>
<feature type="signal peptide" evidence="1">
    <location>
        <begin position="1"/>
        <end position="25"/>
    </location>
</feature>
<name>A0A6P1SWN9_9RHOB</name>
<evidence type="ECO:0000313" key="2">
    <source>
        <dbReference type="EMBL" id="QHQ34070.1"/>
    </source>
</evidence>
<organism evidence="2 3">
    <name type="scientific">Algicella marina</name>
    <dbReference type="NCBI Taxonomy" id="2683284"/>
    <lineage>
        <taxon>Bacteria</taxon>
        <taxon>Pseudomonadati</taxon>
        <taxon>Pseudomonadota</taxon>
        <taxon>Alphaproteobacteria</taxon>
        <taxon>Rhodobacterales</taxon>
        <taxon>Paracoccaceae</taxon>
        <taxon>Algicella</taxon>
    </lineage>
</organism>
<protein>
    <submittedName>
        <fullName evidence="2">Uncharacterized protein</fullName>
    </submittedName>
</protein>
<dbReference type="AlphaFoldDB" id="A0A6P1SWN9"/>
<evidence type="ECO:0000313" key="3">
    <source>
        <dbReference type="Proteomes" id="UP000464495"/>
    </source>
</evidence>
<keyword evidence="1" id="KW-0732">Signal</keyword>
<dbReference type="EMBL" id="CP046620">
    <property type="protein sequence ID" value="QHQ34070.1"/>
    <property type="molecule type" value="Genomic_DNA"/>
</dbReference>
<keyword evidence="3" id="KW-1185">Reference proteome</keyword>
<reference evidence="2 3" key="1">
    <citation type="submission" date="2019-12" db="EMBL/GenBank/DDBJ databases">
        <title>Complete genome sequence of Algicella marina strain 9Alg 56(T) isolated from the red alga Tichocarpus crinitus.</title>
        <authorList>
            <person name="Kim S.-G."/>
            <person name="Nedashkovskaya O.I."/>
        </authorList>
    </citation>
    <scope>NUCLEOTIDE SEQUENCE [LARGE SCALE GENOMIC DNA]</scope>
    <source>
        <strain evidence="2 3">9Alg 56</strain>
    </source>
</reference>
<accession>A0A6P1SWN9</accession>